<dbReference type="KEGG" id="vg:55604556"/>
<reference evidence="1 2" key="1">
    <citation type="submission" date="2017-07" db="EMBL/GenBank/DDBJ databases">
        <title>In vitro design and evaluation of phage cocktails against multidrug-resistant Aeromonas salmonicida.</title>
        <authorList>
            <person name="Chen L."/>
            <person name="Yuan S."/>
            <person name="Ma Y."/>
        </authorList>
    </citation>
    <scope>NUCLEOTIDE SEQUENCE [LARGE SCALE GENOMIC DNA]</scope>
</reference>
<sequence length="161" mass="18909">MKVKYFVWKDDKSKEDWKKDFYKQLGFDLEQYKPIVDEIYNIDTPMKCVMSDRWEQTIDTVNDIGIPGWLMFSMSDIVEKVIVEVDPPHQEVNMKEPKLVEQGFIPESGMFTAVWIENGVIRSEDFIAEGNMVAIARMPEIKFPLIELIFPSNYKIFAIEE</sequence>
<keyword evidence="2" id="KW-1185">Reference proteome</keyword>
<dbReference type="GeneID" id="55604556"/>
<dbReference type="EMBL" id="MF448340">
    <property type="protein sequence ID" value="ASU00363.1"/>
    <property type="molecule type" value="Genomic_DNA"/>
</dbReference>
<evidence type="ECO:0000313" key="1">
    <source>
        <dbReference type="EMBL" id="ASU00363.1"/>
    </source>
</evidence>
<protein>
    <submittedName>
        <fullName evidence="1">Uncharacterized protein</fullName>
    </submittedName>
</protein>
<dbReference type="RefSeq" id="YP_009834489.1">
    <property type="nucleotide sequence ID" value="NC_048673.1"/>
</dbReference>
<name>A0A223LEF5_9CAUD</name>
<evidence type="ECO:0000313" key="2">
    <source>
        <dbReference type="Proteomes" id="UP000226092"/>
    </source>
</evidence>
<proteinExistence type="predicted"/>
<organism evidence="1 2">
    <name type="scientific">Aeromonas phage AS-zj</name>
    <dbReference type="NCBI Taxonomy" id="2024208"/>
    <lineage>
        <taxon>Viruses</taxon>
        <taxon>Duplodnaviria</taxon>
        <taxon>Heunggongvirae</taxon>
        <taxon>Uroviricota</taxon>
        <taxon>Caudoviricetes</taxon>
        <taxon>Pantevenvirales</taxon>
        <taxon>Straboviridae</taxon>
        <taxon>Emmerichvirinae</taxon>
        <taxon>Ceceduovirus</taxon>
        <taxon>Ceceduovirus aszj</taxon>
    </lineage>
</organism>
<dbReference type="Proteomes" id="UP000226092">
    <property type="component" value="Segment"/>
</dbReference>
<accession>A0A223LEF5</accession>